<dbReference type="EMBL" id="JAWDID010000013">
    <property type="protein sequence ID" value="MDU0340459.1"/>
    <property type="molecule type" value="Genomic_DNA"/>
</dbReference>
<evidence type="ECO:0000256" key="1">
    <source>
        <dbReference type="SAM" id="MobiDB-lite"/>
    </source>
</evidence>
<feature type="compositionally biased region" description="Basic and acidic residues" evidence="1">
    <location>
        <begin position="1021"/>
        <end position="1030"/>
    </location>
</feature>
<dbReference type="Gene3D" id="3.30.2090.10">
    <property type="entry name" value="Multidrug efflux transporter AcrB TolC docking domain, DN and DC subdomains"/>
    <property type="match status" value="2"/>
</dbReference>
<sequence length="1053" mass="113501">MNINFSAWSIRKPVPSILLFVVLCVLGLLSFSKLPVTRFPNIDVPLVSVTVTQSGAAPAELESQVSKRVEDAVANITGVKHVMSTLTDGSSATVIEFRLETNTDRAVNDVKDAIAKIRADLPRQIDEPVIQRIDVEGQSILTYGAASAGMTLEQLSWHVDDVVARELQGLKGVGRVERYGGVDREIRISLDPDRLLALGTTAGEVNRQIRATNVDLAGGRGEVGGQEQAIRTLAGARTVAELAESKIQLTGGREVRLKELGRVEDSNSEPRAFGRLDKQPVVSFAVFRSKGSSELSVKDVVAAKVDELNKRYPDIALKPIDDAVAYTHGNYKAAMETLLEGAALAVLVVFLFLRNWRATLITAVALPLSAIPTFWAMEMMGFSLNLVSLLGITLVTGILVDDAIVEIENIVRHMRMGKSPYRAAMEAADEIGLAVIAITLTIVAIFAPVSFMGGVAGQYFRQFGLTVAVAVLFSLLVARLITPMMAAYLMRPVDHQEPKDGFVMRGYVGLLKATLKIRYLTLVIGFVFLWGSIQATALLPTGFIPEEDTARVVASVELPPGSTLEDTRITSDKIVDKLREIPEVTRVFVLGGASPTGQREVRRAAVFIMLQPKAERSIPQKELKVTIAEKLASVPDVRAWYVNERGEREMAFSILSKDGDALDEAVARIEARMRKVDGYLNVATAGSLSRPEMRVTPKLEQAANLGVTPEAISEAIRVATIGDIGANLAKFNAGDRLVPIRVQLDEQARTDIRNIAALRVTNVNGVSVPLTAVAEIGFGEGPSSIDRYDRVRRAAIGADLKRGFELGTAQETFNKIVEEVGLPEGVRIAATGDAEIQGEVVQGFITAMTTGLMLVLAVLILLFGSVFQPITILLSLPLSFGGVVIALLATNNPVSMPVYIGLLMLMGIVTKNAIMLVDFAVEEVGRGKDRMTALIEAGRKRARPIVMTTIAMAAGMLPSAYGVGDGGEFRSPMAIAVIGGLIVSTVLSLVFVPSFYTVMDDLGRLLAWAFGRFFSKAEDESTWEPIHDPEQTPGEASAKAMTGKLAPPRLAAE</sequence>
<dbReference type="Gene3D" id="1.20.1640.10">
    <property type="entry name" value="Multidrug efflux transporter AcrB transmembrane domain"/>
    <property type="match status" value="2"/>
</dbReference>
<keyword evidence="4" id="KW-1185">Reference proteome</keyword>
<proteinExistence type="predicted"/>
<feature type="transmembrane region" description="Helical" evidence="2">
    <location>
        <begin position="870"/>
        <end position="890"/>
    </location>
</feature>
<feature type="transmembrane region" description="Helical" evidence="2">
    <location>
        <begin position="896"/>
        <end position="921"/>
    </location>
</feature>
<dbReference type="Gene3D" id="3.30.70.1440">
    <property type="entry name" value="Multidrug efflux transporter AcrB pore domain"/>
    <property type="match status" value="1"/>
</dbReference>
<feature type="transmembrane region" description="Helical" evidence="2">
    <location>
        <begin position="942"/>
        <end position="961"/>
    </location>
</feature>
<evidence type="ECO:0000313" key="3">
    <source>
        <dbReference type="EMBL" id="MDU0340459.1"/>
    </source>
</evidence>
<dbReference type="Proteomes" id="UP001254257">
    <property type="component" value="Unassembled WGS sequence"/>
</dbReference>
<evidence type="ECO:0000313" key="4">
    <source>
        <dbReference type="Proteomes" id="UP001254257"/>
    </source>
</evidence>
<dbReference type="Gene3D" id="3.30.70.1430">
    <property type="entry name" value="Multidrug efflux transporter AcrB pore domain"/>
    <property type="match status" value="2"/>
</dbReference>
<dbReference type="Pfam" id="PF00873">
    <property type="entry name" value="ACR_tran"/>
    <property type="match status" value="1"/>
</dbReference>
<dbReference type="InterPro" id="IPR001036">
    <property type="entry name" value="Acrflvin-R"/>
</dbReference>
<organism evidence="3 4">
    <name type="scientific">Bosea rubneri</name>
    <dbReference type="NCBI Taxonomy" id="3075434"/>
    <lineage>
        <taxon>Bacteria</taxon>
        <taxon>Pseudomonadati</taxon>
        <taxon>Pseudomonadota</taxon>
        <taxon>Alphaproteobacteria</taxon>
        <taxon>Hyphomicrobiales</taxon>
        <taxon>Boseaceae</taxon>
        <taxon>Bosea</taxon>
    </lineage>
</organism>
<name>A0ABU3S6U0_9HYPH</name>
<dbReference type="SUPFAM" id="SSF82714">
    <property type="entry name" value="Multidrug efflux transporter AcrB TolC docking domain, DN and DC subdomains"/>
    <property type="match status" value="2"/>
</dbReference>
<dbReference type="RefSeq" id="WP_316018326.1">
    <property type="nucleotide sequence ID" value="NZ_JAWDID010000013.1"/>
</dbReference>
<dbReference type="PANTHER" id="PTHR32063">
    <property type="match status" value="1"/>
</dbReference>
<evidence type="ECO:0000256" key="2">
    <source>
        <dbReference type="SAM" id="Phobius"/>
    </source>
</evidence>
<feature type="transmembrane region" description="Helical" evidence="2">
    <location>
        <begin position="844"/>
        <end position="863"/>
    </location>
</feature>
<dbReference type="PANTHER" id="PTHR32063:SF77">
    <property type="entry name" value="ACR FAMILY TRANSPORT PROTEIN"/>
    <property type="match status" value="1"/>
</dbReference>
<feature type="transmembrane region" description="Helical" evidence="2">
    <location>
        <begin position="973"/>
        <end position="996"/>
    </location>
</feature>
<feature type="transmembrane region" description="Helical" evidence="2">
    <location>
        <begin position="360"/>
        <end position="377"/>
    </location>
</feature>
<feature type="transmembrane region" description="Helical" evidence="2">
    <location>
        <begin position="463"/>
        <end position="481"/>
    </location>
</feature>
<dbReference type="SUPFAM" id="SSF82693">
    <property type="entry name" value="Multidrug efflux transporter AcrB pore domain, PN1, PN2, PC1 and PC2 subdomains"/>
    <property type="match status" value="3"/>
</dbReference>
<feature type="transmembrane region" description="Helical" evidence="2">
    <location>
        <begin position="333"/>
        <end position="353"/>
    </location>
</feature>
<gene>
    <name evidence="3" type="ORF">RKE40_11220</name>
</gene>
<dbReference type="InterPro" id="IPR027463">
    <property type="entry name" value="AcrB_DN_DC_subdom"/>
</dbReference>
<feature type="transmembrane region" description="Helical" evidence="2">
    <location>
        <begin position="389"/>
        <end position="411"/>
    </location>
</feature>
<accession>A0ABU3S6U0</accession>
<comment type="caution">
    <text evidence="3">The sequence shown here is derived from an EMBL/GenBank/DDBJ whole genome shotgun (WGS) entry which is preliminary data.</text>
</comment>
<feature type="transmembrane region" description="Helical" evidence="2">
    <location>
        <begin position="519"/>
        <end position="539"/>
    </location>
</feature>
<dbReference type="PRINTS" id="PR00702">
    <property type="entry name" value="ACRIFLAVINRP"/>
</dbReference>
<keyword evidence="2" id="KW-0472">Membrane</keyword>
<keyword evidence="2" id="KW-0812">Transmembrane</keyword>
<dbReference type="Gene3D" id="3.30.70.1320">
    <property type="entry name" value="Multidrug efflux transporter AcrB pore domain like"/>
    <property type="match status" value="1"/>
</dbReference>
<feature type="transmembrane region" description="Helical" evidence="2">
    <location>
        <begin position="431"/>
        <end position="451"/>
    </location>
</feature>
<reference evidence="3 4" key="1">
    <citation type="submission" date="2023-09" db="EMBL/GenBank/DDBJ databases">
        <title>Whole genome shotgun sequencing (WGS) of Bosea sp. ZW T0_25, isolated from stored onions (Allium cepa).</title>
        <authorList>
            <person name="Stoll D.A."/>
            <person name="Huch M."/>
        </authorList>
    </citation>
    <scope>NUCLEOTIDE SEQUENCE [LARGE SCALE GENOMIC DNA]</scope>
    <source>
        <strain evidence="3 4">ZW T0_25</strain>
    </source>
</reference>
<feature type="region of interest" description="Disordered" evidence="1">
    <location>
        <begin position="1021"/>
        <end position="1053"/>
    </location>
</feature>
<dbReference type="SUPFAM" id="SSF82866">
    <property type="entry name" value="Multidrug efflux transporter AcrB transmembrane domain"/>
    <property type="match status" value="2"/>
</dbReference>
<keyword evidence="2" id="KW-1133">Transmembrane helix</keyword>
<protein>
    <submittedName>
        <fullName evidence="3">Efflux RND transporter permease subunit</fullName>
    </submittedName>
</protein>